<dbReference type="EMBL" id="CP010827">
    <property type="protein sequence ID" value="AJI79554.1"/>
    <property type="molecule type" value="Genomic_DNA"/>
</dbReference>
<dbReference type="InterPro" id="IPR017850">
    <property type="entry name" value="Alkaline_phosphatase_core_sf"/>
</dbReference>
<evidence type="ECO:0000313" key="8">
    <source>
        <dbReference type="Proteomes" id="UP000031890"/>
    </source>
</evidence>
<dbReference type="PANTHER" id="PTHR31956:SF1">
    <property type="entry name" value="NON-SPECIFIC PHOSPHOLIPASE C1"/>
    <property type="match status" value="1"/>
</dbReference>
<proteinExistence type="predicted"/>
<evidence type="ECO:0000256" key="3">
    <source>
        <dbReference type="ARBA" id="ARBA00023026"/>
    </source>
</evidence>
<accession>A0A0B6F2Z7</accession>
<feature type="region of interest" description="Disordered" evidence="4">
    <location>
        <begin position="555"/>
        <end position="606"/>
    </location>
</feature>
<dbReference type="AlphaFoldDB" id="A0A0B6F2Z7"/>
<evidence type="ECO:0000256" key="1">
    <source>
        <dbReference type="ARBA" id="ARBA00022525"/>
    </source>
</evidence>
<keyword evidence="5" id="KW-0472">Membrane</keyword>
<feature type="region of interest" description="Disordered" evidence="4">
    <location>
        <begin position="59"/>
        <end position="96"/>
    </location>
</feature>
<dbReference type="Gene3D" id="3.40.720.10">
    <property type="entry name" value="Alkaline Phosphatase, subunit A"/>
    <property type="match status" value="2"/>
</dbReference>
<feature type="compositionally biased region" description="Basic and acidic residues" evidence="4">
    <location>
        <begin position="285"/>
        <end position="294"/>
    </location>
</feature>
<keyword evidence="2 7" id="KW-0378">Hydrolase</keyword>
<evidence type="ECO:0000256" key="5">
    <source>
        <dbReference type="SAM" id="Phobius"/>
    </source>
</evidence>
<feature type="chain" id="PRO_5002108847" evidence="6">
    <location>
        <begin position="26"/>
        <end position="647"/>
    </location>
</feature>
<dbReference type="HOGENOM" id="CLU_023677_1_0_11"/>
<sequence>MKLRSRAVALCAAVAATTSAVPALAAPATPIEHVVVIYSENISFDHYFATYPNALNKDGEKLQGSEKDAPKFKAKEGTPKVNNLENNDLLGDKNPNSTKPFRLTPEQAVTADQNHHYADEQKAYNGGKMDKFPETVSVDNDKYDPQSYGTTGLTMGYYDGNTVTGMWNYAQNFAMNDNSFSTIFGPSTPGALNLIAGTVAGATMHDPATGEQQTIKDGENHALAGVSEDGKTATVVGDPDPLYDDCSNSSSAGTNQVTAMHSKNIGDQLNEKDVTWGWFQGGFRPTEEATDTSRARCGSSHTTLTGNPQTDYNPHHQPFQYYASTANPHHLAPSSDDMIGKTDRANHQYDLKDFDTALKQGNLPAVSFLKASNFQDGHASYSNPLDEQAFITHYINELQNSPEWDSTAVIIAYDDSDGWYDHQAPEILNGSNDPHQDSEICTAAAAKVGVAGDEHGQCGPGTRQPLIVVSPYAKTNFVDSTYTEQTSVTKFIQDNFGLGRLGGIAFDERAGELNNMFDFNGEKAPKLFLNETDGTVAKDYASIEHVDVTPRAGTNLKPVVEGMNDPKVTENGVPEITKLQSETKPSETKPSDDKKDEDKKDKSSESSKGGVFAILAVLAAAAAGVVGWFMNGHPGLDLDKLGIKLPF</sequence>
<keyword evidence="5" id="KW-0812">Transmembrane</keyword>
<feature type="signal peptide" evidence="6">
    <location>
        <begin position="1"/>
        <end position="25"/>
    </location>
</feature>
<feature type="compositionally biased region" description="Polar residues" evidence="4">
    <location>
        <begin position="299"/>
        <end position="312"/>
    </location>
</feature>
<evidence type="ECO:0000256" key="6">
    <source>
        <dbReference type="SAM" id="SignalP"/>
    </source>
</evidence>
<name>A0A0B6F2Z7_9CORY</name>
<dbReference type="Proteomes" id="UP000031890">
    <property type="component" value="Chromosome"/>
</dbReference>
<evidence type="ECO:0000313" key="7">
    <source>
        <dbReference type="EMBL" id="AJI79554.1"/>
    </source>
</evidence>
<protein>
    <submittedName>
        <fullName evidence="7">Phospholipase C</fullName>
        <ecNumber evidence="7">3.1.4.3</ecNumber>
    </submittedName>
</protein>
<dbReference type="Pfam" id="PF04185">
    <property type="entry name" value="Phosphoesterase"/>
    <property type="match status" value="1"/>
</dbReference>
<dbReference type="InterPro" id="IPR007312">
    <property type="entry name" value="Phosphoesterase"/>
</dbReference>
<feature type="compositionally biased region" description="Basic and acidic residues" evidence="4">
    <location>
        <begin position="59"/>
        <end position="78"/>
    </location>
</feature>
<feature type="transmembrane region" description="Helical" evidence="5">
    <location>
        <begin position="609"/>
        <end position="630"/>
    </location>
</feature>
<dbReference type="OrthoDB" id="4181857at2"/>
<organism evidence="7 8">
    <name type="scientific">Corynebacterium singulare</name>
    <dbReference type="NCBI Taxonomy" id="161899"/>
    <lineage>
        <taxon>Bacteria</taxon>
        <taxon>Bacillati</taxon>
        <taxon>Actinomycetota</taxon>
        <taxon>Actinomycetes</taxon>
        <taxon>Mycobacteriales</taxon>
        <taxon>Corynebacteriaceae</taxon>
        <taxon>Corynebacterium</taxon>
    </lineage>
</organism>
<feature type="region of interest" description="Disordered" evidence="4">
    <location>
        <begin position="285"/>
        <end position="318"/>
    </location>
</feature>
<feature type="compositionally biased region" description="Basic and acidic residues" evidence="4">
    <location>
        <begin position="584"/>
        <end position="605"/>
    </location>
</feature>
<keyword evidence="3" id="KW-0843">Virulence</keyword>
<evidence type="ECO:0000256" key="2">
    <source>
        <dbReference type="ARBA" id="ARBA00022801"/>
    </source>
</evidence>
<dbReference type="GO" id="GO:0034480">
    <property type="term" value="F:phosphatidylcholine phospholipase C activity"/>
    <property type="evidence" value="ECO:0007669"/>
    <property type="project" value="UniProtKB-EC"/>
</dbReference>
<keyword evidence="1" id="KW-0964">Secreted</keyword>
<dbReference type="RefSeq" id="WP_042531917.1">
    <property type="nucleotide sequence ID" value="NZ_CP010827.1"/>
</dbReference>
<keyword evidence="6" id="KW-0732">Signal</keyword>
<dbReference type="EC" id="3.1.4.3" evidence="7"/>
<dbReference type="CDD" id="cd16013">
    <property type="entry name" value="AcpA"/>
    <property type="match status" value="1"/>
</dbReference>
<reference evidence="7 8" key="1">
    <citation type="journal article" date="2015" name="Genome Announc.">
        <title>Complete Genome Sequence and Annotation of Corynebacterium singulare DSM 44357, Isolated from a Human Semen Specimen.</title>
        <authorList>
            <person name="Merten M."/>
            <person name="Brinkrolf K."/>
            <person name="Albersmeier A."/>
            <person name="Kutter Y."/>
            <person name="Ruckert C."/>
            <person name="Tauch A."/>
        </authorList>
    </citation>
    <scope>NUCLEOTIDE SEQUENCE [LARGE SCALE GENOMIC DNA]</scope>
    <source>
        <strain evidence="7">IBS B52218</strain>
    </source>
</reference>
<gene>
    <name evidence="7" type="ORF">CSING_10210</name>
</gene>
<keyword evidence="5" id="KW-1133">Transmembrane helix</keyword>
<evidence type="ECO:0000256" key="4">
    <source>
        <dbReference type="SAM" id="MobiDB-lite"/>
    </source>
</evidence>
<dbReference type="KEGG" id="csx:CSING_10210"/>
<dbReference type="PANTHER" id="PTHR31956">
    <property type="entry name" value="NON-SPECIFIC PHOSPHOLIPASE C4-RELATED"/>
    <property type="match status" value="1"/>
</dbReference>
<dbReference type="STRING" id="161899.CSING_10210"/>